<gene>
    <name evidence="1" type="ORF">LX32DRAFT_645971</name>
</gene>
<dbReference type="EMBL" id="MU843072">
    <property type="protein sequence ID" value="KAK2021906.1"/>
    <property type="molecule type" value="Genomic_DNA"/>
</dbReference>
<keyword evidence="2" id="KW-1185">Reference proteome</keyword>
<dbReference type="Proteomes" id="UP001232148">
    <property type="component" value="Unassembled WGS sequence"/>
</dbReference>
<dbReference type="AlphaFoldDB" id="A0AAD9H4Y5"/>
<accession>A0AAD9H4Y5</accession>
<evidence type="ECO:0000313" key="2">
    <source>
        <dbReference type="Proteomes" id="UP001232148"/>
    </source>
</evidence>
<proteinExistence type="predicted"/>
<comment type="caution">
    <text evidence="1">The sequence shown here is derived from an EMBL/GenBank/DDBJ whole genome shotgun (WGS) entry which is preliminary data.</text>
</comment>
<protein>
    <submittedName>
        <fullName evidence="1">Uncharacterized protein</fullName>
    </submittedName>
</protein>
<evidence type="ECO:0000313" key="1">
    <source>
        <dbReference type="EMBL" id="KAK2021906.1"/>
    </source>
</evidence>
<organism evidence="1 2">
    <name type="scientific">Colletotrichum zoysiae</name>
    <dbReference type="NCBI Taxonomy" id="1216348"/>
    <lineage>
        <taxon>Eukaryota</taxon>
        <taxon>Fungi</taxon>
        <taxon>Dikarya</taxon>
        <taxon>Ascomycota</taxon>
        <taxon>Pezizomycotina</taxon>
        <taxon>Sordariomycetes</taxon>
        <taxon>Hypocreomycetidae</taxon>
        <taxon>Glomerellales</taxon>
        <taxon>Glomerellaceae</taxon>
        <taxon>Colletotrichum</taxon>
        <taxon>Colletotrichum graminicola species complex</taxon>
    </lineage>
</organism>
<reference evidence="1" key="1">
    <citation type="submission" date="2021-06" db="EMBL/GenBank/DDBJ databases">
        <title>Comparative genomics, transcriptomics and evolutionary studies reveal genomic signatures of adaptation to plant cell wall in hemibiotrophic fungi.</title>
        <authorList>
            <consortium name="DOE Joint Genome Institute"/>
            <person name="Baroncelli R."/>
            <person name="Diaz J.F."/>
            <person name="Benocci T."/>
            <person name="Peng M."/>
            <person name="Battaglia E."/>
            <person name="Haridas S."/>
            <person name="Andreopoulos W."/>
            <person name="Labutti K."/>
            <person name="Pangilinan J."/>
            <person name="Floch G.L."/>
            <person name="Makela M.R."/>
            <person name="Henrissat B."/>
            <person name="Grigoriev I.V."/>
            <person name="Crouch J.A."/>
            <person name="De Vries R.P."/>
            <person name="Sukno S.A."/>
            <person name="Thon M.R."/>
        </authorList>
    </citation>
    <scope>NUCLEOTIDE SEQUENCE</scope>
    <source>
        <strain evidence="1">MAFF235873</strain>
    </source>
</reference>
<sequence length="83" mass="9237">MSPRTFDWWPFSENVTSPFSCGVLDQRKVIEARERGVEEIDLEYFTLIRTGAGGLTCKGAALNRYGRFTSGNRQAVAGLPQPI</sequence>
<name>A0AAD9H4Y5_9PEZI</name>